<protein>
    <submittedName>
        <fullName evidence="4">Sulfotransferase</fullName>
    </submittedName>
</protein>
<keyword evidence="1" id="KW-0808">Transferase</keyword>
<dbReference type="OrthoDB" id="981508at2"/>
<feature type="domain" description="Sulfotransferase" evidence="3">
    <location>
        <begin position="8"/>
        <end position="200"/>
    </location>
</feature>
<dbReference type="PANTHER" id="PTHR10605:SF56">
    <property type="entry name" value="BIFUNCTIONAL HEPARAN SULFATE N-DEACETYLASE_N-SULFOTRANSFERASE"/>
    <property type="match status" value="1"/>
</dbReference>
<dbReference type="AlphaFoldDB" id="A0A9J9HEN0"/>
<dbReference type="SUPFAM" id="SSF52540">
    <property type="entry name" value="P-loop containing nucleoside triphosphate hydrolases"/>
    <property type="match status" value="1"/>
</dbReference>
<accession>A0A9J9HEN0</accession>
<organism evidence="4 5">
    <name type="scientific">Rhizorhabdus wittichii (strain DSM 6014 / CCUG 31198 / JCM 15750 / NBRC 105917 / EY 4224 / RW1)</name>
    <name type="common">Sphingomonas wittichii</name>
    <dbReference type="NCBI Taxonomy" id="392499"/>
    <lineage>
        <taxon>Bacteria</taxon>
        <taxon>Pseudomonadati</taxon>
        <taxon>Pseudomonadota</taxon>
        <taxon>Alphaproteobacteria</taxon>
        <taxon>Sphingomonadales</taxon>
        <taxon>Sphingomonadaceae</taxon>
        <taxon>Rhizorhabdus</taxon>
    </lineage>
</organism>
<dbReference type="Proteomes" id="UP000001989">
    <property type="component" value="Chromosome"/>
</dbReference>
<dbReference type="PANTHER" id="PTHR10605">
    <property type="entry name" value="HEPARAN SULFATE SULFOTRANSFERASE"/>
    <property type="match status" value="1"/>
</dbReference>
<dbReference type="InterPro" id="IPR037359">
    <property type="entry name" value="NST/OST"/>
</dbReference>
<dbReference type="EMBL" id="CP000699">
    <property type="protein sequence ID" value="ABQ70350.1"/>
    <property type="molecule type" value="Genomic_DNA"/>
</dbReference>
<sequence length="256" mass="29315">MSGDRKVDFLVAGVQKGGTSALFDYLRELPDIQMPAVKEAHFFDEEQAVDWSNPDYSAYHALFAADDRLRGEATPIYLYWPNALERIAGYHPAMKIILLFRDPIQRAWSHWKMEYAKRKETEPFTWCIREGRERVATGDPAAPGHHRIFSYVERGFYGAQVERLFALFPREQCLLLRSEELQHDPETTIGAVCRFLGVSPPASTAPRTVHAAREITYPSQLEGKDRALLAGLYRKDLARFETLSGLPTDAWTRNWP</sequence>
<evidence type="ECO:0000313" key="5">
    <source>
        <dbReference type="Proteomes" id="UP000001989"/>
    </source>
</evidence>
<dbReference type="Gene3D" id="3.40.50.300">
    <property type="entry name" value="P-loop containing nucleotide triphosphate hydrolases"/>
    <property type="match status" value="1"/>
</dbReference>
<evidence type="ECO:0000256" key="2">
    <source>
        <dbReference type="ARBA" id="ARBA00023180"/>
    </source>
</evidence>
<proteinExistence type="predicted"/>
<dbReference type="GO" id="GO:0008146">
    <property type="term" value="F:sulfotransferase activity"/>
    <property type="evidence" value="ECO:0007669"/>
    <property type="project" value="InterPro"/>
</dbReference>
<dbReference type="InterPro" id="IPR000863">
    <property type="entry name" value="Sulfotransferase_dom"/>
</dbReference>
<name>A0A9J9HEN0_RHIWR</name>
<dbReference type="InterPro" id="IPR027417">
    <property type="entry name" value="P-loop_NTPase"/>
</dbReference>
<evidence type="ECO:0000313" key="4">
    <source>
        <dbReference type="EMBL" id="ABQ70350.1"/>
    </source>
</evidence>
<evidence type="ECO:0000259" key="3">
    <source>
        <dbReference type="Pfam" id="PF00685"/>
    </source>
</evidence>
<dbReference type="KEGG" id="swi:Swit_4005"/>
<dbReference type="Pfam" id="PF00685">
    <property type="entry name" value="Sulfotransfer_1"/>
    <property type="match status" value="1"/>
</dbReference>
<gene>
    <name evidence="4" type="ordered locus">Swit_4005</name>
</gene>
<reference evidence="4 5" key="1">
    <citation type="journal article" date="2010" name="J. Bacteriol.">
        <title>Genome sequence of the dioxin-mineralizing bacterium Sphingomonas wittichii RW1.</title>
        <authorList>
            <person name="Miller T.R."/>
            <person name="Delcher A.L."/>
            <person name="Salzberg S.L."/>
            <person name="Saunders E."/>
            <person name="Detter J.C."/>
            <person name="Halden R.U."/>
        </authorList>
    </citation>
    <scope>NUCLEOTIDE SEQUENCE [LARGE SCALE GENOMIC DNA]</scope>
    <source>
        <strain evidence="5">DSM 6014 / CCUG 31198 / JCM 15750 / NBRC 105917 / EY 4224 / RW1</strain>
    </source>
</reference>
<keyword evidence="5" id="KW-1185">Reference proteome</keyword>
<keyword evidence="2" id="KW-0325">Glycoprotein</keyword>
<evidence type="ECO:0000256" key="1">
    <source>
        <dbReference type="ARBA" id="ARBA00022679"/>
    </source>
</evidence>